<name>A0A8S5UTM5_9CAUD</name>
<accession>A0A8S5UTM5</accession>
<dbReference type="EMBL" id="BK016136">
    <property type="protein sequence ID" value="DAF97726.1"/>
    <property type="molecule type" value="Genomic_DNA"/>
</dbReference>
<proteinExistence type="predicted"/>
<organism evidence="1">
    <name type="scientific">Myoviridae sp. ctYA416</name>
    <dbReference type="NCBI Taxonomy" id="2825125"/>
    <lineage>
        <taxon>Viruses</taxon>
        <taxon>Duplodnaviria</taxon>
        <taxon>Heunggongvirae</taxon>
        <taxon>Uroviricota</taxon>
        <taxon>Caudoviricetes</taxon>
    </lineage>
</organism>
<sequence length="196" mass="22029">MTLYSGPIVATRDEIDSIVSISKVMKPDYIVLNMNSPYKIIGIGNGDSYIRTMTGATIPDMGSKLDFIKLCINDLKAFLKSGDETITFYRTPFDMYNYSRYMNVLSISNTATVITREDEFQNNQTYKDMMNGPATDGAKQFHIGGNMVMLCKSIVPANKSDKIDAIVLQESNGIKMLKMVIHRPAKIDVQQLIRFI</sequence>
<reference evidence="1" key="1">
    <citation type="journal article" date="2021" name="Proc. Natl. Acad. Sci. U.S.A.">
        <title>A Catalog of Tens of Thousands of Viruses from Human Metagenomes Reveals Hidden Associations with Chronic Diseases.</title>
        <authorList>
            <person name="Tisza M.J."/>
            <person name="Buck C.B."/>
        </authorList>
    </citation>
    <scope>NUCLEOTIDE SEQUENCE</scope>
    <source>
        <strain evidence="1">CtYA416</strain>
    </source>
</reference>
<protein>
    <submittedName>
        <fullName evidence="1">Uncharacterized protein</fullName>
    </submittedName>
</protein>
<evidence type="ECO:0000313" key="1">
    <source>
        <dbReference type="EMBL" id="DAF97726.1"/>
    </source>
</evidence>